<gene>
    <name evidence="4" type="ORF">SUTH_02666</name>
</gene>
<sequence length="1075" mass="116416">MRKQLFAVLLGLTVVTSSAQVRNLKADKAPAADEEPATAPLSTGPIVDASKPPPATIADLVLLLQSYKPDPAKVQELRTELERPIPDSAAPAELALAWHRRAIAAEELGETEAWMASLEKGLEYAKPLDSSGSGNEVGSYRRMRQDHAFALRSGRGIGASLNAFEKILEEEKGIPNGRMIGVNFHIATMYTLMGDLDRAKTAIDNAENVFRTLRSRRRLSLLFSNWSQFIERARGQWLRRQGRLDEAERAYTAAIRQVEAEVKNNEARRTQGMWAMPVERVENMVELARLALAKVYLDQQRLDEAELLQREVLKASLKRNGRNSRVTGDALSGLCATFIQRGRFAEALVLAGWADQSLAEAGLARVSQERLHARILQANMLAVNGRSAEAVALFDEVRKVVSDDSRLEEGYTVATLNSLRAYITVGRNAEALRDGDKLLQNGIRYYGADHYFTAEARAFRAMALHRNGRLGDARREFERAVGVLVDPAKLVGKQQTSAARARRLRVILNEYLNVLVGKKGTNNQKDIAEAFRVADVARWQSVQKAVTGSALRAAAGSSELGARIKKVQDADDELEAVYKNLISQRSAPPDRQLPAVIATMESRIATLQKEQQSDLAEIRRQFPQYDALVNPRPADMATARKALRPNEALLSVYVTPGGSYVWATGKDGALHFHFSPRTADWVGGMVKRLRASVELGGVGPEQMRFDLEAASALYQELLAPVQAAWGKADTLLVVANESLGQIPFSLLPTANVAPGAAPAGPPLAQFRQTPWLARKVAIAYAPSISALVTLRSLPAIMGQRDPFIGFGDPDFGASAEKAASGPGGNRGAGEVARGTRNLKISHAPVWDENLTSADAIPPAPPAQPGTPMLTPLPDTRDEILAIGTALGADIPTHTFFGAQASRANALRADMQKHRVVAFATHGLIAGDLPGLDQPALALAPQPGRDIHDGLLKLEDILKLSLSADLVVLSACNTAAADGSGAEAVSGLGRGFFYAGARAVLATHWPVETVSARELVTHVFQHYAKDGKLTRAKALQQAMLEVIDKGVSLDGRGKAEFSYAHPAFWAPYALYGDPGR</sequence>
<dbReference type="SUPFAM" id="SSF48452">
    <property type="entry name" value="TPR-like"/>
    <property type="match status" value="3"/>
</dbReference>
<reference evidence="4 5" key="1">
    <citation type="journal article" date="2014" name="Syst. Appl. Microbiol.">
        <title>Complete genomes of freshwater sulfur oxidizers Sulfuricella denitrificans skB26 and Sulfuritalea hydrogenivorans sk43H: genetic insights into the sulfur oxidation pathway of betaproteobacteria.</title>
        <authorList>
            <person name="Watanabe T."/>
            <person name="Kojima H."/>
            <person name="Fukui M."/>
        </authorList>
    </citation>
    <scope>NUCLEOTIDE SEQUENCE [LARGE SCALE GENOMIC DNA]</scope>
    <source>
        <strain evidence="4">DSM22779</strain>
    </source>
</reference>
<feature type="domain" description="CHAT" evidence="3">
    <location>
        <begin position="708"/>
        <end position="1072"/>
    </location>
</feature>
<dbReference type="RefSeq" id="WP_171817368.1">
    <property type="nucleotide sequence ID" value="NZ_AP012547.1"/>
</dbReference>
<feature type="chain" id="PRO_5004795488" description="CHAT domain-containing protein" evidence="2">
    <location>
        <begin position="20"/>
        <end position="1075"/>
    </location>
</feature>
<feature type="region of interest" description="Disordered" evidence="1">
    <location>
        <begin position="851"/>
        <end position="873"/>
    </location>
</feature>
<keyword evidence="5" id="KW-1185">Reference proteome</keyword>
<dbReference type="STRING" id="1223802.SUTH_02666"/>
<dbReference type="InterPro" id="IPR024983">
    <property type="entry name" value="CHAT_dom"/>
</dbReference>
<dbReference type="InterPro" id="IPR011990">
    <property type="entry name" value="TPR-like_helical_dom_sf"/>
</dbReference>
<dbReference type="HOGENOM" id="CLU_291295_0_0_4"/>
<dbReference type="Pfam" id="PF12770">
    <property type="entry name" value="CHAT"/>
    <property type="match status" value="1"/>
</dbReference>
<organism evidence="4 5">
    <name type="scientific">Sulfuritalea hydrogenivorans sk43H</name>
    <dbReference type="NCBI Taxonomy" id="1223802"/>
    <lineage>
        <taxon>Bacteria</taxon>
        <taxon>Pseudomonadati</taxon>
        <taxon>Pseudomonadota</taxon>
        <taxon>Betaproteobacteria</taxon>
        <taxon>Nitrosomonadales</taxon>
        <taxon>Sterolibacteriaceae</taxon>
        <taxon>Sulfuritalea</taxon>
    </lineage>
</organism>
<dbReference type="Gene3D" id="1.25.40.10">
    <property type="entry name" value="Tetratricopeptide repeat domain"/>
    <property type="match status" value="3"/>
</dbReference>
<feature type="signal peptide" evidence="2">
    <location>
        <begin position="1"/>
        <end position="19"/>
    </location>
</feature>
<evidence type="ECO:0000313" key="5">
    <source>
        <dbReference type="Proteomes" id="UP000031637"/>
    </source>
</evidence>
<dbReference type="Proteomes" id="UP000031637">
    <property type="component" value="Chromosome"/>
</dbReference>
<accession>W0SIP5</accession>
<evidence type="ECO:0000313" key="4">
    <source>
        <dbReference type="EMBL" id="BAO30446.1"/>
    </source>
</evidence>
<feature type="region of interest" description="Disordered" evidence="1">
    <location>
        <begin position="26"/>
        <end position="50"/>
    </location>
</feature>
<evidence type="ECO:0000259" key="3">
    <source>
        <dbReference type="Pfam" id="PF12770"/>
    </source>
</evidence>
<dbReference type="AlphaFoldDB" id="W0SIP5"/>
<keyword evidence="2" id="KW-0732">Signal</keyword>
<evidence type="ECO:0000256" key="1">
    <source>
        <dbReference type="SAM" id="MobiDB-lite"/>
    </source>
</evidence>
<name>W0SIP5_9PROT</name>
<dbReference type="EMBL" id="AP012547">
    <property type="protein sequence ID" value="BAO30446.1"/>
    <property type="molecule type" value="Genomic_DNA"/>
</dbReference>
<protein>
    <recommendedName>
        <fullName evidence="3">CHAT domain-containing protein</fullName>
    </recommendedName>
</protein>
<evidence type="ECO:0000256" key="2">
    <source>
        <dbReference type="SAM" id="SignalP"/>
    </source>
</evidence>
<proteinExistence type="predicted"/>
<dbReference type="PANTHER" id="PTHR10098">
    <property type="entry name" value="RAPSYN-RELATED"/>
    <property type="match status" value="1"/>
</dbReference>
<dbReference type="KEGG" id="shd:SUTH_02666"/>